<reference evidence="6 7" key="1">
    <citation type="journal article" date="2019" name="Int. J. Syst. Evol. Microbiol.">
        <title>The Global Catalogue of Microorganisms (GCM) 10K type strain sequencing project: providing services to taxonomists for standard genome sequencing and annotation.</title>
        <authorList>
            <consortium name="The Broad Institute Genomics Platform"/>
            <consortium name="The Broad Institute Genome Sequencing Center for Infectious Disease"/>
            <person name="Wu L."/>
            <person name="Ma J."/>
        </authorList>
    </citation>
    <scope>NUCLEOTIDE SEQUENCE [LARGE SCALE GENOMIC DNA]</scope>
    <source>
        <strain evidence="6 7">JCM 16022</strain>
    </source>
</reference>
<comment type="similarity">
    <text evidence="5">Belongs to the glutamate--cysteine ligase type 2 family. YbdK subfamily.</text>
</comment>
<evidence type="ECO:0000256" key="1">
    <source>
        <dbReference type="ARBA" id="ARBA00022598"/>
    </source>
</evidence>
<dbReference type="RefSeq" id="WP_344155758.1">
    <property type="nucleotide sequence ID" value="NZ_BAAAQR010000013.1"/>
</dbReference>
<dbReference type="NCBIfam" id="TIGR02050">
    <property type="entry name" value="gshA_cyan_rel"/>
    <property type="match status" value="1"/>
</dbReference>
<dbReference type="HAMAP" id="MF_01609">
    <property type="entry name" value="Glu_cys_ligase_2"/>
    <property type="match status" value="1"/>
</dbReference>
<organism evidence="6 7">
    <name type="scientific">Nocardioides koreensis</name>
    <dbReference type="NCBI Taxonomy" id="433651"/>
    <lineage>
        <taxon>Bacteria</taxon>
        <taxon>Bacillati</taxon>
        <taxon>Actinomycetota</taxon>
        <taxon>Actinomycetes</taxon>
        <taxon>Propionibacteriales</taxon>
        <taxon>Nocardioidaceae</taxon>
        <taxon>Nocardioides</taxon>
    </lineage>
</organism>
<dbReference type="NCBIfam" id="NF010041">
    <property type="entry name" value="PRK13517.1-1"/>
    <property type="match status" value="1"/>
</dbReference>
<evidence type="ECO:0000256" key="5">
    <source>
        <dbReference type="HAMAP-Rule" id="MF_01609"/>
    </source>
</evidence>
<evidence type="ECO:0000313" key="7">
    <source>
        <dbReference type="Proteomes" id="UP001501771"/>
    </source>
</evidence>
<dbReference type="EC" id="6.3.2.2" evidence="5"/>
<protein>
    <recommendedName>
        <fullName evidence="5">Putative glutamate--cysteine ligase 2</fullName>
        <ecNumber evidence="5">6.3.2.2</ecNumber>
    </recommendedName>
    <alternativeName>
        <fullName evidence="5">Gamma-glutamylcysteine synthetase 2</fullName>
        <shortName evidence="5">GCS 2</shortName>
        <shortName evidence="5">Gamma-GCS 2</shortName>
    </alternativeName>
</protein>
<evidence type="ECO:0000256" key="4">
    <source>
        <dbReference type="ARBA" id="ARBA00048819"/>
    </source>
</evidence>
<keyword evidence="1 5" id="KW-0436">Ligase</keyword>
<dbReference type="InterPro" id="IPR011793">
    <property type="entry name" value="YbdK"/>
</dbReference>
<keyword evidence="7" id="KW-1185">Reference proteome</keyword>
<accession>A0ABN3A3B2</accession>
<keyword evidence="2 5" id="KW-0547">Nucleotide-binding</keyword>
<evidence type="ECO:0000256" key="3">
    <source>
        <dbReference type="ARBA" id="ARBA00022840"/>
    </source>
</evidence>
<gene>
    <name evidence="6" type="ORF">GCM10009844_36730</name>
</gene>
<name>A0ABN3A3B2_9ACTN</name>
<dbReference type="PANTHER" id="PTHR36510:SF1">
    <property type="entry name" value="GLUTAMATE--CYSTEINE LIGASE 2-RELATED"/>
    <property type="match status" value="1"/>
</dbReference>
<comment type="function">
    <text evidence="5">ATP-dependent carboxylate-amine ligase which exhibits weak glutamate--cysteine ligase activity.</text>
</comment>
<dbReference type="PANTHER" id="PTHR36510">
    <property type="entry name" value="GLUTAMATE--CYSTEINE LIGASE 2-RELATED"/>
    <property type="match status" value="1"/>
</dbReference>
<keyword evidence="3 5" id="KW-0067">ATP-binding</keyword>
<evidence type="ECO:0000256" key="2">
    <source>
        <dbReference type="ARBA" id="ARBA00022741"/>
    </source>
</evidence>
<dbReference type="EMBL" id="BAAAQR010000013">
    <property type="protein sequence ID" value="GAA2152946.1"/>
    <property type="molecule type" value="Genomic_DNA"/>
</dbReference>
<sequence>MGLRTVGVEEELLLIDPATRHASPSSGEVLAAHLRRHRVRPVKARHELDKELFQHQLETRTDPTADLASLRAQLLVARATAGRAARSLGLAAIAVATVPLVEDIRPTPDDRYADMFARYAEIARHAGTCGMHVHVGIEDEEEGVAIIDRIGPWLPALRAVSANSPFAEGRDTGYASWRSQLWSHWPSAGPTAPFGSLAAYEQLCRELQEFGAARDPGMLYFDARLSVRQPTVEVRIFDVCTDPSDAVLLTALVRGLVEHAARCWRSGGEPPDWRTETLRAAHWRASRLGLDGTLVHPVQRRLAPARDVLEAVVAHVREELEEAGAAGLVDEGLERVLAGGGAARQRAAYERTGSIAGVVDDLVHRSEDVWGGA</sequence>
<dbReference type="Proteomes" id="UP001501771">
    <property type="component" value="Unassembled WGS sequence"/>
</dbReference>
<dbReference type="GO" id="GO:0016874">
    <property type="term" value="F:ligase activity"/>
    <property type="evidence" value="ECO:0007669"/>
    <property type="project" value="UniProtKB-KW"/>
</dbReference>
<evidence type="ECO:0000313" key="6">
    <source>
        <dbReference type="EMBL" id="GAA2152946.1"/>
    </source>
</evidence>
<dbReference type="InterPro" id="IPR050141">
    <property type="entry name" value="GCL_type2/YbdK_subfam"/>
</dbReference>
<dbReference type="InterPro" id="IPR014746">
    <property type="entry name" value="Gln_synth/guanido_kin_cat_dom"/>
</dbReference>
<comment type="caution">
    <text evidence="6">The sequence shown here is derived from an EMBL/GenBank/DDBJ whole genome shotgun (WGS) entry which is preliminary data.</text>
</comment>
<dbReference type="Gene3D" id="3.30.590.20">
    <property type="match status" value="1"/>
</dbReference>
<proteinExistence type="inferred from homology"/>
<dbReference type="InterPro" id="IPR006336">
    <property type="entry name" value="GCS2"/>
</dbReference>
<dbReference type="Pfam" id="PF04107">
    <property type="entry name" value="GCS2"/>
    <property type="match status" value="1"/>
</dbReference>
<dbReference type="SUPFAM" id="SSF55931">
    <property type="entry name" value="Glutamine synthetase/guanido kinase"/>
    <property type="match status" value="1"/>
</dbReference>
<comment type="catalytic activity">
    <reaction evidence="4 5">
        <text>L-cysteine + L-glutamate + ATP = gamma-L-glutamyl-L-cysteine + ADP + phosphate + H(+)</text>
        <dbReference type="Rhea" id="RHEA:13285"/>
        <dbReference type="ChEBI" id="CHEBI:15378"/>
        <dbReference type="ChEBI" id="CHEBI:29985"/>
        <dbReference type="ChEBI" id="CHEBI:30616"/>
        <dbReference type="ChEBI" id="CHEBI:35235"/>
        <dbReference type="ChEBI" id="CHEBI:43474"/>
        <dbReference type="ChEBI" id="CHEBI:58173"/>
        <dbReference type="ChEBI" id="CHEBI:456216"/>
        <dbReference type="EC" id="6.3.2.2"/>
    </reaction>
</comment>